<reference evidence="7" key="1">
    <citation type="submission" date="2021-03" db="EMBL/GenBank/DDBJ databases">
        <title>Acanthopleuribacteraceae sp. M133.</title>
        <authorList>
            <person name="Wang G."/>
        </authorList>
    </citation>
    <scope>NUCLEOTIDE SEQUENCE</scope>
    <source>
        <strain evidence="7">M133</strain>
    </source>
</reference>
<keyword evidence="3" id="KW-0597">Phosphoprotein</keyword>
<keyword evidence="5" id="KW-0732">Signal</keyword>
<keyword evidence="4" id="KW-0472">Membrane</keyword>
<dbReference type="Pfam" id="PF02518">
    <property type="entry name" value="HATPase_c"/>
    <property type="match status" value="1"/>
</dbReference>
<dbReference type="PROSITE" id="PS50109">
    <property type="entry name" value="HIS_KIN"/>
    <property type="match status" value="1"/>
</dbReference>
<evidence type="ECO:0000256" key="5">
    <source>
        <dbReference type="SAM" id="SignalP"/>
    </source>
</evidence>
<dbReference type="SMART" id="SM00388">
    <property type="entry name" value="HisKA"/>
    <property type="match status" value="1"/>
</dbReference>
<dbReference type="InterPro" id="IPR003594">
    <property type="entry name" value="HATPase_dom"/>
</dbReference>
<gene>
    <name evidence="7" type="ORF">J3U87_26950</name>
</gene>
<dbReference type="SMART" id="SM00387">
    <property type="entry name" value="HATPase_c"/>
    <property type="match status" value="1"/>
</dbReference>
<dbReference type="PRINTS" id="PR00344">
    <property type="entry name" value="BCTRLSENSOR"/>
</dbReference>
<dbReference type="Gene3D" id="2.130.10.10">
    <property type="entry name" value="YVTN repeat-like/Quinoprotein amine dehydrogenase"/>
    <property type="match status" value="3"/>
</dbReference>
<dbReference type="InterPro" id="IPR005467">
    <property type="entry name" value="His_kinase_dom"/>
</dbReference>
<dbReference type="InterPro" id="IPR015943">
    <property type="entry name" value="WD40/YVTN_repeat-like_dom_sf"/>
</dbReference>
<dbReference type="CDD" id="cd00082">
    <property type="entry name" value="HisKA"/>
    <property type="match status" value="1"/>
</dbReference>
<dbReference type="PANTHER" id="PTHR43547:SF2">
    <property type="entry name" value="HYBRID SIGNAL TRANSDUCTION HISTIDINE KINASE C"/>
    <property type="match status" value="1"/>
</dbReference>
<comment type="catalytic activity">
    <reaction evidence="1">
        <text>ATP + protein L-histidine = ADP + protein N-phospho-L-histidine.</text>
        <dbReference type="EC" id="2.7.13.3"/>
    </reaction>
</comment>
<sequence>MFSRYLAQCLILHFLASTLWLNAKHSPWNPPRFKRIGLEQGLSHRSVYALHQDHQGFLWVGTQNGLDRYDGYQFRSYKSEATDPSTLSSDNVSCIYEDEDGYLWIGTWGGGLNRYDPNSDTFKRFNSEGEGGEALRALRIQRIHRGQGDILWLSTYANGLVRFHRQTGRAQSFFPQWEEDDRQSRVWDLAIDANGLIWVGTERGLYTFNAGDETFMRFEAQGQLGVELNQAQVRTLFLSKLNDLWIGTDRRLFRLELNAGRLVREQPIKEDGTPLEPTNINTIISGSAGRLLVGTLFFGLFEYDQMTGRWAHHLSSGTDAQSLSHHDVRSLLIDRTRVLWVGTRGGGLSKLDTKRPKFELYRHVPGKPHSLPAAEVRAMTTQPDGTLWVGTRGGGLSRIDRRNDTAQHYLADSAVADSLSHSWVYALLWDRRDRLWVATYAGLNLMQEGGGFRRYFHDPERPDSLLDNQAESLLETHDGEIWVGTARGISRFRDGHFINHPCHPTMEGAPRGTHVYTIFQDSQGTIWVGTAHGGLNQFNAERQMFSSHQPIPGDPSSLPNATVLSIGENGKGLWVGSFGGGLSLLDRESGRFRHYGLRDGLPNNIVYGILADHEDQLWISTNKGLCRFDTNEETFREFGIDDGLQSEQFSVGAYHKSGDELFFGGPLGLNSLIPRDLHDHLNPPHIALTRFRVMDRERRPPLGQETVALEHSKNFLFFEFSALDFTAPEKNLYQHYLEGYDRDWSPPGRQRVADYPLLAPGLYRFRVRAANHDGVWNEEGLTLSIRILPPFYRTPLAYALYLAALFLFAGILLQARRKRLEQKARVERILERQKMAEESSRSKSAFLAQMSHELRTPLNHIIGYSEILEEEMAELIHSEQDRGQLNTDLLKIRSAAYYQLSLVNNLLDFTKIESGDIQLFLERFPIRELVESVVSQLRALLKKQGNQLLLEFEPANPGNMVADIIKLKASLLNLLNNANKFTVRGQISLRVFRYDREGEEWVGFQVEDTGIGIKEHQLQHLFREFTQMEDHNKYGGTGLGLYVTRCFCRLMGGSIEVASQYRRGTTFTMYLPAVVGTENVTIRKMKPIIVEQPKTGETHV</sequence>
<feature type="signal peptide" evidence="5">
    <location>
        <begin position="1"/>
        <end position="23"/>
    </location>
</feature>
<dbReference type="AlphaFoldDB" id="A0A8A4TI58"/>
<dbReference type="EC" id="2.7.13.3" evidence="2"/>
<feature type="transmembrane region" description="Helical" evidence="4">
    <location>
        <begin position="796"/>
        <end position="815"/>
    </location>
</feature>
<evidence type="ECO:0000313" key="7">
    <source>
        <dbReference type="EMBL" id="QTD49240.1"/>
    </source>
</evidence>
<dbReference type="Pfam" id="PF07494">
    <property type="entry name" value="Reg_prop"/>
    <property type="match status" value="6"/>
</dbReference>
<dbReference type="Gene3D" id="1.10.287.130">
    <property type="match status" value="1"/>
</dbReference>
<dbReference type="KEGG" id="scor:J3U87_26950"/>
<dbReference type="GO" id="GO:0000155">
    <property type="term" value="F:phosphorelay sensor kinase activity"/>
    <property type="evidence" value="ECO:0007669"/>
    <property type="project" value="InterPro"/>
</dbReference>
<evidence type="ECO:0000256" key="2">
    <source>
        <dbReference type="ARBA" id="ARBA00012438"/>
    </source>
</evidence>
<dbReference type="Proteomes" id="UP000663929">
    <property type="component" value="Chromosome"/>
</dbReference>
<proteinExistence type="predicted"/>
<dbReference type="SUPFAM" id="SSF101898">
    <property type="entry name" value="NHL repeat"/>
    <property type="match status" value="1"/>
</dbReference>
<keyword evidence="4" id="KW-1133">Transmembrane helix</keyword>
<accession>A0A8A4TI58</accession>
<evidence type="ECO:0000256" key="1">
    <source>
        <dbReference type="ARBA" id="ARBA00000085"/>
    </source>
</evidence>
<organism evidence="7 8">
    <name type="scientific">Sulfidibacter corallicola</name>
    <dbReference type="NCBI Taxonomy" id="2818388"/>
    <lineage>
        <taxon>Bacteria</taxon>
        <taxon>Pseudomonadati</taxon>
        <taxon>Acidobacteriota</taxon>
        <taxon>Holophagae</taxon>
        <taxon>Acanthopleuribacterales</taxon>
        <taxon>Acanthopleuribacteraceae</taxon>
        <taxon>Sulfidibacter</taxon>
    </lineage>
</organism>
<dbReference type="InterPro" id="IPR011110">
    <property type="entry name" value="Reg_prop"/>
</dbReference>
<protein>
    <recommendedName>
        <fullName evidence="2">histidine kinase</fullName>
        <ecNumber evidence="2">2.7.13.3</ecNumber>
    </recommendedName>
</protein>
<dbReference type="InterPro" id="IPR013783">
    <property type="entry name" value="Ig-like_fold"/>
</dbReference>
<dbReference type="PANTHER" id="PTHR43547">
    <property type="entry name" value="TWO-COMPONENT HISTIDINE KINASE"/>
    <property type="match status" value="1"/>
</dbReference>
<evidence type="ECO:0000313" key="8">
    <source>
        <dbReference type="Proteomes" id="UP000663929"/>
    </source>
</evidence>
<dbReference type="InterPro" id="IPR036097">
    <property type="entry name" value="HisK_dim/P_sf"/>
</dbReference>
<evidence type="ECO:0000259" key="6">
    <source>
        <dbReference type="PROSITE" id="PS50109"/>
    </source>
</evidence>
<feature type="domain" description="Histidine kinase" evidence="6">
    <location>
        <begin position="849"/>
        <end position="1075"/>
    </location>
</feature>
<dbReference type="EMBL" id="CP071793">
    <property type="protein sequence ID" value="QTD49240.1"/>
    <property type="molecule type" value="Genomic_DNA"/>
</dbReference>
<dbReference type="SUPFAM" id="SSF63829">
    <property type="entry name" value="Calcium-dependent phosphotriesterase"/>
    <property type="match status" value="1"/>
</dbReference>
<dbReference type="Pfam" id="PF00512">
    <property type="entry name" value="HisKA"/>
    <property type="match status" value="1"/>
</dbReference>
<name>A0A8A4TI58_SULCO</name>
<dbReference type="Gene3D" id="3.30.565.10">
    <property type="entry name" value="Histidine kinase-like ATPase, C-terminal domain"/>
    <property type="match status" value="1"/>
</dbReference>
<keyword evidence="8" id="KW-1185">Reference proteome</keyword>
<dbReference type="InterPro" id="IPR003661">
    <property type="entry name" value="HisK_dim/P_dom"/>
</dbReference>
<evidence type="ECO:0000256" key="3">
    <source>
        <dbReference type="ARBA" id="ARBA00022553"/>
    </source>
</evidence>
<dbReference type="RefSeq" id="WP_237378881.1">
    <property type="nucleotide sequence ID" value="NZ_CP071793.1"/>
</dbReference>
<dbReference type="SUPFAM" id="SSF55874">
    <property type="entry name" value="ATPase domain of HSP90 chaperone/DNA topoisomerase II/histidine kinase"/>
    <property type="match status" value="1"/>
</dbReference>
<dbReference type="SUPFAM" id="SSF47384">
    <property type="entry name" value="Homodimeric domain of signal transducing histidine kinase"/>
    <property type="match status" value="1"/>
</dbReference>
<dbReference type="Gene3D" id="2.60.40.10">
    <property type="entry name" value="Immunoglobulins"/>
    <property type="match status" value="1"/>
</dbReference>
<dbReference type="InterPro" id="IPR004358">
    <property type="entry name" value="Sig_transdc_His_kin-like_C"/>
</dbReference>
<feature type="chain" id="PRO_5035324051" description="histidine kinase" evidence="5">
    <location>
        <begin position="24"/>
        <end position="1100"/>
    </location>
</feature>
<dbReference type="InterPro" id="IPR011123">
    <property type="entry name" value="Y_Y_Y"/>
</dbReference>
<evidence type="ECO:0000256" key="4">
    <source>
        <dbReference type="SAM" id="Phobius"/>
    </source>
</evidence>
<dbReference type="Pfam" id="PF07495">
    <property type="entry name" value="Y_Y_Y"/>
    <property type="match status" value="1"/>
</dbReference>
<keyword evidence="4" id="KW-0812">Transmembrane</keyword>
<dbReference type="InterPro" id="IPR036890">
    <property type="entry name" value="HATPase_C_sf"/>
</dbReference>